<evidence type="ECO:0000313" key="2">
    <source>
        <dbReference type="Proteomes" id="UP000824243"/>
    </source>
</evidence>
<comment type="caution">
    <text evidence="1">The sequence shown here is derived from an EMBL/GenBank/DDBJ whole genome shotgun (WGS) entry which is preliminary data.</text>
</comment>
<reference evidence="1" key="1">
    <citation type="journal article" date="2021" name="PeerJ">
        <title>Extensive microbial diversity within the chicken gut microbiome revealed by metagenomics and culture.</title>
        <authorList>
            <person name="Gilroy R."/>
            <person name="Ravi A."/>
            <person name="Getino M."/>
            <person name="Pursley I."/>
            <person name="Horton D.L."/>
            <person name="Alikhan N.F."/>
            <person name="Baker D."/>
            <person name="Gharbi K."/>
            <person name="Hall N."/>
            <person name="Watson M."/>
            <person name="Adriaenssens E.M."/>
            <person name="Foster-Nyarko E."/>
            <person name="Jarju S."/>
            <person name="Secka A."/>
            <person name="Antonio M."/>
            <person name="Oren A."/>
            <person name="Chaudhuri R.R."/>
            <person name="La Ragione R."/>
            <person name="Hildebrand F."/>
            <person name="Pallen M.J."/>
        </authorList>
    </citation>
    <scope>NUCLEOTIDE SEQUENCE</scope>
    <source>
        <strain evidence="1">ChiSjej5B23-15282</strain>
    </source>
</reference>
<accession>A0A9D1VXB5</accession>
<dbReference type="EMBL" id="DXFA01000128">
    <property type="protein sequence ID" value="HIX48816.1"/>
    <property type="molecule type" value="Genomic_DNA"/>
</dbReference>
<reference evidence="1" key="2">
    <citation type="submission" date="2021-04" db="EMBL/GenBank/DDBJ databases">
        <authorList>
            <person name="Gilroy R."/>
        </authorList>
    </citation>
    <scope>NUCLEOTIDE SEQUENCE</scope>
    <source>
        <strain evidence="1">ChiSjej5B23-15282</strain>
    </source>
</reference>
<sequence length="110" mass="12239">MEELLSRLKIRLPDTQLTDAQLTEYLTTMSDRLCLRLGADTLPPLFNSICVDATVKMVRRTYYEGITSEAVANISTSFVDDILAEYAGEIDDWKNGQAASGNSKKVVTFL</sequence>
<organism evidence="1 2">
    <name type="scientific">Candidatus Mediterraneibacter caccavium</name>
    <dbReference type="NCBI Taxonomy" id="2838661"/>
    <lineage>
        <taxon>Bacteria</taxon>
        <taxon>Bacillati</taxon>
        <taxon>Bacillota</taxon>
        <taxon>Clostridia</taxon>
        <taxon>Lachnospirales</taxon>
        <taxon>Lachnospiraceae</taxon>
        <taxon>Mediterraneibacter</taxon>
    </lineage>
</organism>
<protein>
    <recommendedName>
        <fullName evidence="3">Phage gp6-like head-tail connector protein</fullName>
    </recommendedName>
</protein>
<evidence type="ECO:0000313" key="1">
    <source>
        <dbReference type="EMBL" id="HIX48816.1"/>
    </source>
</evidence>
<proteinExistence type="predicted"/>
<dbReference type="Proteomes" id="UP000824243">
    <property type="component" value="Unassembled WGS sequence"/>
</dbReference>
<name>A0A9D1VXB5_9FIRM</name>
<evidence type="ECO:0008006" key="3">
    <source>
        <dbReference type="Google" id="ProtNLM"/>
    </source>
</evidence>
<gene>
    <name evidence="1" type="ORF">H9981_07395</name>
</gene>
<dbReference type="AlphaFoldDB" id="A0A9D1VXB5"/>